<dbReference type="Gene3D" id="6.10.250.570">
    <property type="match status" value="1"/>
</dbReference>
<evidence type="ECO:0000256" key="2">
    <source>
        <dbReference type="ARBA" id="ARBA00022670"/>
    </source>
</evidence>
<dbReference type="InterPro" id="IPR003738">
    <property type="entry name" value="SRAP"/>
</dbReference>
<organism evidence="9 10">
    <name type="scientific">Rhizobium lusitanum</name>
    <dbReference type="NCBI Taxonomy" id="293958"/>
    <lineage>
        <taxon>Bacteria</taxon>
        <taxon>Pseudomonadati</taxon>
        <taxon>Pseudomonadota</taxon>
        <taxon>Alphaproteobacteria</taxon>
        <taxon>Hyphomicrobiales</taxon>
        <taxon>Rhizobiaceae</taxon>
        <taxon>Rhizobium/Agrobacterium group</taxon>
        <taxon>Rhizobium</taxon>
    </lineage>
</organism>
<evidence type="ECO:0000256" key="8">
    <source>
        <dbReference type="RuleBase" id="RU364100"/>
    </source>
</evidence>
<keyword evidence="3" id="KW-0227">DNA damage</keyword>
<dbReference type="GO" id="GO:0016829">
    <property type="term" value="F:lyase activity"/>
    <property type="evidence" value="ECO:0007669"/>
    <property type="project" value="UniProtKB-KW"/>
</dbReference>
<dbReference type="SUPFAM" id="SSF143081">
    <property type="entry name" value="BB1717-like"/>
    <property type="match status" value="1"/>
</dbReference>
<name>A0A6L9U4R3_9HYPH</name>
<gene>
    <name evidence="9" type="ORF">GR212_15230</name>
</gene>
<dbReference type="Proteomes" id="UP000483035">
    <property type="component" value="Unassembled WGS sequence"/>
</dbReference>
<dbReference type="PANTHER" id="PTHR13604">
    <property type="entry name" value="DC12-RELATED"/>
    <property type="match status" value="1"/>
</dbReference>
<evidence type="ECO:0000256" key="7">
    <source>
        <dbReference type="ARBA" id="ARBA00023239"/>
    </source>
</evidence>
<accession>A0A6L9U4R3</accession>
<dbReference type="EMBL" id="WUEY01000006">
    <property type="protein sequence ID" value="NEI70935.1"/>
    <property type="molecule type" value="Genomic_DNA"/>
</dbReference>
<reference evidence="9 10" key="1">
    <citation type="submission" date="2019-12" db="EMBL/GenBank/DDBJ databases">
        <title>Rhizobium genotypes associated with high levels of biological nitrogen fixation by grain legumes in a temperate-maritime cropping system.</title>
        <authorList>
            <person name="Maluk M."/>
            <person name="Francesc Ferrando Molina F."/>
            <person name="Lopez Del Egido L."/>
            <person name="Lafos M."/>
            <person name="Langarica-Fuentes A."/>
            <person name="Gebre Yohannes G."/>
            <person name="Young M.W."/>
            <person name="Martin P."/>
            <person name="Gantlett R."/>
            <person name="Kenicer G."/>
            <person name="Hawes C."/>
            <person name="Begg G.S."/>
            <person name="Quilliam R.S."/>
            <person name="Squire G.R."/>
            <person name="Poole P.S."/>
            <person name="Young P.W."/>
            <person name="Iannetta P.M."/>
            <person name="James E.K."/>
        </authorList>
    </citation>
    <scope>NUCLEOTIDE SEQUENCE [LARGE SCALE GENOMIC DNA]</scope>
    <source>
        <strain evidence="9 10">JHI1118</strain>
    </source>
</reference>
<dbReference type="Pfam" id="PF02586">
    <property type="entry name" value="SRAP"/>
    <property type="match status" value="1"/>
</dbReference>
<keyword evidence="5" id="KW-0190">Covalent protein-DNA linkage</keyword>
<dbReference type="EC" id="3.4.-.-" evidence="8"/>
<sequence>MCNLYNVTTNQEAIRQITRALIDSIGNLEPELDLYPDQKGPIVRNTPAGRELVKVRWGLPSPQNVLFAAATKRADKLRAKGKEVNFAELLRMEPDGGVTNVRNIQSKHWKRWFGVENRCVVPFTRFAEPDPASKVEGGRTPNAWFSATADEPLMFFAGIYVPQWTSVRKVKEGEITVDLFGFLTTKPNEVVRPIHQNAMPAILRNQDEIETWLTAPWEEAASLQRPLPDSDLVRVK</sequence>
<proteinExistence type="inferred from homology"/>
<evidence type="ECO:0000256" key="3">
    <source>
        <dbReference type="ARBA" id="ARBA00022763"/>
    </source>
</evidence>
<evidence type="ECO:0000313" key="10">
    <source>
        <dbReference type="Proteomes" id="UP000483035"/>
    </source>
</evidence>
<evidence type="ECO:0000256" key="1">
    <source>
        <dbReference type="ARBA" id="ARBA00008136"/>
    </source>
</evidence>
<dbReference type="GO" id="GO:0003697">
    <property type="term" value="F:single-stranded DNA binding"/>
    <property type="evidence" value="ECO:0007669"/>
    <property type="project" value="InterPro"/>
</dbReference>
<comment type="caution">
    <text evidence="9">The sequence shown here is derived from an EMBL/GenBank/DDBJ whole genome shotgun (WGS) entry which is preliminary data.</text>
</comment>
<evidence type="ECO:0000256" key="6">
    <source>
        <dbReference type="ARBA" id="ARBA00023125"/>
    </source>
</evidence>
<dbReference type="InterPro" id="IPR036590">
    <property type="entry name" value="SRAP-like"/>
</dbReference>
<keyword evidence="7" id="KW-0456">Lyase</keyword>
<protein>
    <recommendedName>
        <fullName evidence="8">Abasic site processing protein</fullName>
        <ecNumber evidence="8">3.4.-.-</ecNumber>
    </recommendedName>
</protein>
<dbReference type="RefSeq" id="WP_163987424.1">
    <property type="nucleotide sequence ID" value="NZ_WUEY01000006.1"/>
</dbReference>
<evidence type="ECO:0000256" key="4">
    <source>
        <dbReference type="ARBA" id="ARBA00022801"/>
    </source>
</evidence>
<evidence type="ECO:0000256" key="5">
    <source>
        <dbReference type="ARBA" id="ARBA00023124"/>
    </source>
</evidence>
<dbReference type="PANTHER" id="PTHR13604:SF0">
    <property type="entry name" value="ABASIC SITE PROCESSING PROTEIN HMCES"/>
    <property type="match status" value="1"/>
</dbReference>
<evidence type="ECO:0000313" key="9">
    <source>
        <dbReference type="EMBL" id="NEI70935.1"/>
    </source>
</evidence>
<keyword evidence="4 8" id="KW-0378">Hydrolase</keyword>
<dbReference type="GO" id="GO:0008233">
    <property type="term" value="F:peptidase activity"/>
    <property type="evidence" value="ECO:0007669"/>
    <property type="project" value="UniProtKB-KW"/>
</dbReference>
<dbReference type="GO" id="GO:0106300">
    <property type="term" value="P:protein-DNA covalent cross-linking repair"/>
    <property type="evidence" value="ECO:0007669"/>
    <property type="project" value="InterPro"/>
</dbReference>
<dbReference type="GO" id="GO:0006508">
    <property type="term" value="P:proteolysis"/>
    <property type="evidence" value="ECO:0007669"/>
    <property type="project" value="UniProtKB-KW"/>
</dbReference>
<dbReference type="AlphaFoldDB" id="A0A6L9U4R3"/>
<keyword evidence="2 8" id="KW-0645">Protease</keyword>
<comment type="similarity">
    <text evidence="1 8">Belongs to the SOS response-associated peptidase family.</text>
</comment>
<dbReference type="Gene3D" id="3.90.1680.20">
    <property type="match status" value="2"/>
</dbReference>
<keyword evidence="6" id="KW-0238">DNA-binding</keyword>